<dbReference type="Gene3D" id="3.30.200.20">
    <property type="entry name" value="Phosphorylase Kinase, domain 1"/>
    <property type="match status" value="1"/>
</dbReference>
<dbReference type="GO" id="GO:0012505">
    <property type="term" value="C:endomembrane system"/>
    <property type="evidence" value="ECO:0007669"/>
    <property type="project" value="UniProtKB-SubCell"/>
</dbReference>
<dbReference type="InterPro" id="IPR001245">
    <property type="entry name" value="Ser-Thr/Tyr_kinase_cat_dom"/>
</dbReference>
<dbReference type="GO" id="GO:0005524">
    <property type="term" value="F:ATP binding"/>
    <property type="evidence" value="ECO:0007669"/>
    <property type="project" value="UniProtKB-KW"/>
</dbReference>
<dbReference type="EMBL" id="CACRXK020004823">
    <property type="protein sequence ID" value="CAB4004164.1"/>
    <property type="molecule type" value="Genomic_DNA"/>
</dbReference>
<evidence type="ECO:0000256" key="5">
    <source>
        <dbReference type="ARBA" id="ARBA00022840"/>
    </source>
</evidence>
<evidence type="ECO:0000256" key="4">
    <source>
        <dbReference type="ARBA" id="ARBA00022777"/>
    </source>
</evidence>
<dbReference type="GO" id="GO:0048468">
    <property type="term" value="P:cell development"/>
    <property type="evidence" value="ECO:0007669"/>
    <property type="project" value="UniProtKB-ARBA"/>
</dbReference>
<keyword evidence="4" id="KW-0418">Kinase</keyword>
<sequence length="449" mass="52410">MSMLAVVVACFVLYRRKKIYGGFYLFSYPPLLDYMETIDRNGNIQEQLRRLPFIPEWEFPRERISFASKLSSGQFGIVWLAEAIGISAFHPRDMLREREGGRRFSFFNRTTKRNSYVFCKEVTQVAVKVIKENFDRNDQADLKTELKILTHVGENENIVNILGACTKGNSSNIWIIIEYCPHGNLREFLRNNRSRYNAEKESFNQDLSQVFGPRNLIYFAWQITKGMEFLTSRKIIYRDLAARNILLGRGYVAKISDFGLARDVHKNQQYLRTSTGLVPFMLKWMAVESIRDSLFTEKSDVWSFGVLLWEIFSLGGTPYPGMNVNEVHQYLLQGKRMDPPIHCPQDIDINSNKWFQDADLRLYQLASLAKAGDRDQEDKNNEKSNSFFDLKKGHSNEEVICATFEKQVGRTQDFKFYYGRNSRGITESQDQLIKVIVKYNLTYLLDLYW</sequence>
<keyword evidence="2" id="KW-0808">Transferase</keyword>
<dbReference type="Gene3D" id="1.10.510.10">
    <property type="entry name" value="Transferase(Phosphotransferase) domain 1"/>
    <property type="match status" value="1"/>
</dbReference>
<dbReference type="PROSITE" id="PS00109">
    <property type="entry name" value="PROTEIN_KINASE_TYR"/>
    <property type="match status" value="1"/>
</dbReference>
<dbReference type="InterPro" id="IPR008266">
    <property type="entry name" value="Tyr_kinase_AS"/>
</dbReference>
<dbReference type="SUPFAM" id="SSF56112">
    <property type="entry name" value="Protein kinase-like (PK-like)"/>
    <property type="match status" value="1"/>
</dbReference>
<keyword evidence="7" id="KW-0829">Tyrosine-protein kinase</keyword>
<name>A0A6S7HGG4_PARCT</name>
<dbReference type="GO" id="GO:0004714">
    <property type="term" value="F:transmembrane receptor protein tyrosine kinase activity"/>
    <property type="evidence" value="ECO:0007669"/>
    <property type="project" value="TreeGrafter"/>
</dbReference>
<evidence type="ECO:0000256" key="1">
    <source>
        <dbReference type="ARBA" id="ARBA00004308"/>
    </source>
</evidence>
<keyword evidence="6" id="KW-0472">Membrane</keyword>
<keyword evidence="5" id="KW-0067">ATP-binding</keyword>
<evidence type="ECO:0000313" key="9">
    <source>
        <dbReference type="Proteomes" id="UP001152795"/>
    </source>
</evidence>
<keyword evidence="9" id="KW-1185">Reference proteome</keyword>
<dbReference type="AlphaFoldDB" id="A0A6S7HGG4"/>
<dbReference type="Pfam" id="PF07714">
    <property type="entry name" value="PK_Tyr_Ser-Thr"/>
    <property type="match status" value="1"/>
</dbReference>
<dbReference type="PROSITE" id="PS50011">
    <property type="entry name" value="PROTEIN_KINASE_DOM"/>
    <property type="match status" value="1"/>
</dbReference>
<gene>
    <name evidence="8" type="ORF">PACLA_8A065018</name>
</gene>
<organism evidence="8 9">
    <name type="scientific">Paramuricea clavata</name>
    <name type="common">Red gorgonian</name>
    <name type="synonym">Violescent sea-whip</name>
    <dbReference type="NCBI Taxonomy" id="317549"/>
    <lineage>
        <taxon>Eukaryota</taxon>
        <taxon>Metazoa</taxon>
        <taxon>Cnidaria</taxon>
        <taxon>Anthozoa</taxon>
        <taxon>Octocorallia</taxon>
        <taxon>Malacalcyonacea</taxon>
        <taxon>Plexauridae</taxon>
        <taxon>Paramuricea</taxon>
    </lineage>
</organism>
<proteinExistence type="predicted"/>
<evidence type="ECO:0000256" key="3">
    <source>
        <dbReference type="ARBA" id="ARBA00022741"/>
    </source>
</evidence>
<evidence type="ECO:0000256" key="6">
    <source>
        <dbReference type="ARBA" id="ARBA00023136"/>
    </source>
</evidence>
<comment type="caution">
    <text evidence="8">The sequence shown here is derived from an EMBL/GenBank/DDBJ whole genome shotgun (WGS) entry which is preliminary data.</text>
</comment>
<keyword evidence="8" id="KW-0675">Receptor</keyword>
<dbReference type="InterPro" id="IPR011009">
    <property type="entry name" value="Kinase-like_dom_sf"/>
</dbReference>
<protein>
    <submittedName>
        <fullName evidence="8">Vascular endothelial growth factor receptor 2-like</fullName>
    </submittedName>
</protein>
<keyword evidence="3" id="KW-0547">Nucleotide-binding</keyword>
<dbReference type="GO" id="GO:0043235">
    <property type="term" value="C:receptor complex"/>
    <property type="evidence" value="ECO:0007669"/>
    <property type="project" value="TreeGrafter"/>
</dbReference>
<evidence type="ECO:0000256" key="2">
    <source>
        <dbReference type="ARBA" id="ARBA00022679"/>
    </source>
</evidence>
<dbReference type="OrthoDB" id="5966694at2759"/>
<dbReference type="GO" id="GO:0007169">
    <property type="term" value="P:cell surface receptor protein tyrosine kinase signaling pathway"/>
    <property type="evidence" value="ECO:0007669"/>
    <property type="project" value="TreeGrafter"/>
</dbReference>
<dbReference type="Proteomes" id="UP001152795">
    <property type="component" value="Unassembled WGS sequence"/>
</dbReference>
<dbReference type="FunFam" id="1.10.510.10:FF:001512">
    <property type="entry name" value="Receptor tyrosine-protein kinase erbB-2"/>
    <property type="match status" value="1"/>
</dbReference>
<comment type="subcellular location">
    <subcellularLocation>
        <location evidence="1">Endomembrane system</location>
    </subcellularLocation>
</comment>
<dbReference type="InterPro" id="IPR000719">
    <property type="entry name" value="Prot_kinase_dom"/>
</dbReference>
<evidence type="ECO:0000313" key="8">
    <source>
        <dbReference type="EMBL" id="CAB4004164.1"/>
    </source>
</evidence>
<reference evidence="8" key="1">
    <citation type="submission" date="2020-04" db="EMBL/GenBank/DDBJ databases">
        <authorList>
            <person name="Alioto T."/>
            <person name="Alioto T."/>
            <person name="Gomez Garrido J."/>
        </authorList>
    </citation>
    <scope>NUCLEOTIDE SEQUENCE</scope>
    <source>
        <strain evidence="8">A484AB</strain>
    </source>
</reference>
<dbReference type="GO" id="GO:0005886">
    <property type="term" value="C:plasma membrane"/>
    <property type="evidence" value="ECO:0007669"/>
    <property type="project" value="TreeGrafter"/>
</dbReference>
<evidence type="ECO:0000256" key="7">
    <source>
        <dbReference type="ARBA" id="ARBA00023137"/>
    </source>
</evidence>
<dbReference type="InterPro" id="IPR050122">
    <property type="entry name" value="RTK"/>
</dbReference>
<dbReference type="PANTHER" id="PTHR24416:SF600">
    <property type="entry name" value="PDGF- AND VEGF-RECEPTOR RELATED, ISOFORM J"/>
    <property type="match status" value="1"/>
</dbReference>
<dbReference type="GO" id="GO:0050793">
    <property type="term" value="P:regulation of developmental process"/>
    <property type="evidence" value="ECO:0007669"/>
    <property type="project" value="UniProtKB-ARBA"/>
</dbReference>
<dbReference type="PANTHER" id="PTHR24416">
    <property type="entry name" value="TYROSINE-PROTEIN KINASE RECEPTOR"/>
    <property type="match status" value="1"/>
</dbReference>
<accession>A0A6S7HGG4</accession>
<dbReference type="GO" id="GO:0030182">
    <property type="term" value="P:neuron differentiation"/>
    <property type="evidence" value="ECO:0007669"/>
    <property type="project" value="UniProtKB-ARBA"/>
</dbReference>
<dbReference type="PRINTS" id="PR00109">
    <property type="entry name" value="TYRKINASE"/>
</dbReference>